<dbReference type="InterPro" id="IPR016024">
    <property type="entry name" value="ARM-type_fold"/>
</dbReference>
<name>A0A1Q8VXW4_9ACTO</name>
<dbReference type="PANTHER" id="PTHR34070:SF1">
    <property type="entry name" value="DNA ALKYLATION REPAIR PROTEIN"/>
    <property type="match status" value="1"/>
</dbReference>
<gene>
    <name evidence="1" type="ORF">BKH27_07170</name>
</gene>
<sequence length="236" mass="26828">MAESGQTDARITEFITELRQALAKTGDPARAEQQRAYLKSEMAMYGVGVPETRRLAQRIAAAHGDLWTEAATWEAALRCLWDEATHREERNAALAVIRAKLSASHAGRMESLALYEHFLRTGQWWDLVDETSHAVGLVVREHPAAAARMRTWATDPDMWVRRSAILCQLQHKTDTDLDLLTNVIEANQEDPEFFIRKAIGWALRDYARTDGDWVRAFVQAHPNLSPLSRREALKRL</sequence>
<reference evidence="1 2" key="1">
    <citation type="submission" date="2016-12" db="EMBL/GenBank/DDBJ databases">
        <title>Genomic comparison of strains in the 'Actinomyces naeslundii' group.</title>
        <authorList>
            <person name="Mughal S.R."/>
            <person name="Do T."/>
            <person name="Gilbert S.C."/>
            <person name="Witherden E.A."/>
            <person name="Didelot X."/>
            <person name="Beighton D."/>
        </authorList>
    </citation>
    <scope>NUCLEOTIDE SEQUENCE [LARGE SCALE GENOMIC DNA]</scope>
    <source>
        <strain evidence="1 2">MMRCO6-1</strain>
    </source>
</reference>
<comment type="caution">
    <text evidence="1">The sequence shown here is derived from an EMBL/GenBank/DDBJ whole genome shotgun (WGS) entry which is preliminary data.</text>
</comment>
<dbReference type="Pfam" id="PF08713">
    <property type="entry name" value="DNA_alkylation"/>
    <property type="match status" value="1"/>
</dbReference>
<dbReference type="CDD" id="cd07064">
    <property type="entry name" value="AlkD_like_1"/>
    <property type="match status" value="1"/>
</dbReference>
<accession>A0A1Q8VXW4</accession>
<dbReference type="EMBL" id="MSKM01000024">
    <property type="protein sequence ID" value="OLO53104.1"/>
    <property type="molecule type" value="Genomic_DNA"/>
</dbReference>
<proteinExistence type="predicted"/>
<dbReference type="PANTHER" id="PTHR34070">
    <property type="entry name" value="ARMADILLO-TYPE FOLD"/>
    <property type="match status" value="1"/>
</dbReference>
<evidence type="ECO:0000313" key="2">
    <source>
        <dbReference type="Proteomes" id="UP000185772"/>
    </source>
</evidence>
<evidence type="ECO:0000313" key="1">
    <source>
        <dbReference type="EMBL" id="OLO53104.1"/>
    </source>
</evidence>
<dbReference type="AlphaFoldDB" id="A0A1Q8VXW4"/>
<protein>
    <submittedName>
        <fullName evidence="1">DNA alkylation repair protein</fullName>
    </submittedName>
</protein>
<dbReference type="RefSeq" id="WP_075371145.1">
    <property type="nucleotide sequence ID" value="NZ_MSKM01000024.1"/>
</dbReference>
<dbReference type="Gene3D" id="1.25.10.90">
    <property type="match status" value="1"/>
</dbReference>
<dbReference type="Proteomes" id="UP000185772">
    <property type="component" value="Unassembled WGS sequence"/>
</dbReference>
<organism evidence="1 2">
    <name type="scientific">Actinomyces oris</name>
    <dbReference type="NCBI Taxonomy" id="544580"/>
    <lineage>
        <taxon>Bacteria</taxon>
        <taxon>Bacillati</taxon>
        <taxon>Actinomycetota</taxon>
        <taxon>Actinomycetes</taxon>
        <taxon>Actinomycetales</taxon>
        <taxon>Actinomycetaceae</taxon>
        <taxon>Actinomyces</taxon>
    </lineage>
</organism>
<dbReference type="SUPFAM" id="SSF48371">
    <property type="entry name" value="ARM repeat"/>
    <property type="match status" value="1"/>
</dbReference>
<dbReference type="InterPro" id="IPR014825">
    <property type="entry name" value="DNA_alkylation"/>
</dbReference>